<dbReference type="Gene3D" id="2.60.120.260">
    <property type="entry name" value="Galactose-binding domain-like"/>
    <property type="match status" value="1"/>
</dbReference>
<sequence length="246" mass="25594">MPISRLKCFPVTPVVALLSLALLPQAARAQAILGATSATTNMGSFFGSPNSLINQSGLSATYTSGVTNFATFTSTATHNFNSPAINTAGSASWASGLGNKTGVVTFDMGSLVTLDKIAVWNWGGSDPVSLTGFNLFSDDNSSFTSATSLGSFTVDPNGAAFANPAQVFSFASTTDRYFRMSITSNNGHSLFTGFGEVAFQQGVSTPSSVTPELPGAMQLLPALLPVALIGARKRFKNGARKHFKKA</sequence>
<proteinExistence type="predicted"/>
<organism evidence="2 3">
    <name type="scientific">Armatimonas rosea</name>
    <dbReference type="NCBI Taxonomy" id="685828"/>
    <lineage>
        <taxon>Bacteria</taxon>
        <taxon>Bacillati</taxon>
        <taxon>Armatimonadota</taxon>
        <taxon>Armatimonadia</taxon>
        <taxon>Armatimonadales</taxon>
        <taxon>Armatimonadaceae</taxon>
        <taxon>Armatimonas</taxon>
    </lineage>
</organism>
<feature type="chain" id="PRO_5031365365" description="F5/8 type C domain-containing protein" evidence="1">
    <location>
        <begin position="30"/>
        <end position="246"/>
    </location>
</feature>
<keyword evidence="1" id="KW-0732">Signal</keyword>
<accession>A0A7W9SST5</accession>
<evidence type="ECO:0000256" key="1">
    <source>
        <dbReference type="SAM" id="SignalP"/>
    </source>
</evidence>
<gene>
    <name evidence="2" type="ORF">HNQ39_003329</name>
</gene>
<evidence type="ECO:0000313" key="3">
    <source>
        <dbReference type="Proteomes" id="UP000520814"/>
    </source>
</evidence>
<dbReference type="SUPFAM" id="SSF49785">
    <property type="entry name" value="Galactose-binding domain-like"/>
    <property type="match status" value="1"/>
</dbReference>
<reference evidence="2 3" key="1">
    <citation type="submission" date="2020-08" db="EMBL/GenBank/DDBJ databases">
        <title>Genomic Encyclopedia of Type Strains, Phase IV (KMG-IV): sequencing the most valuable type-strain genomes for metagenomic binning, comparative biology and taxonomic classification.</title>
        <authorList>
            <person name="Goeker M."/>
        </authorList>
    </citation>
    <scope>NUCLEOTIDE SEQUENCE [LARGE SCALE GENOMIC DNA]</scope>
    <source>
        <strain evidence="2 3">DSM 23562</strain>
    </source>
</reference>
<feature type="signal peptide" evidence="1">
    <location>
        <begin position="1"/>
        <end position="29"/>
    </location>
</feature>
<protein>
    <recommendedName>
        <fullName evidence="4">F5/8 type C domain-containing protein</fullName>
    </recommendedName>
</protein>
<dbReference type="InterPro" id="IPR008979">
    <property type="entry name" value="Galactose-bd-like_sf"/>
</dbReference>
<dbReference type="AlphaFoldDB" id="A0A7W9SST5"/>
<keyword evidence="3" id="KW-1185">Reference proteome</keyword>
<comment type="caution">
    <text evidence="2">The sequence shown here is derived from an EMBL/GenBank/DDBJ whole genome shotgun (WGS) entry which is preliminary data.</text>
</comment>
<dbReference type="Proteomes" id="UP000520814">
    <property type="component" value="Unassembled WGS sequence"/>
</dbReference>
<evidence type="ECO:0008006" key="4">
    <source>
        <dbReference type="Google" id="ProtNLM"/>
    </source>
</evidence>
<name>A0A7W9SST5_ARMRO</name>
<evidence type="ECO:0000313" key="2">
    <source>
        <dbReference type="EMBL" id="MBB6051519.1"/>
    </source>
</evidence>
<dbReference type="RefSeq" id="WP_184198626.1">
    <property type="nucleotide sequence ID" value="NZ_JACHGW010000003.1"/>
</dbReference>
<dbReference type="EMBL" id="JACHGW010000003">
    <property type="protein sequence ID" value="MBB6051519.1"/>
    <property type="molecule type" value="Genomic_DNA"/>
</dbReference>